<proteinExistence type="predicted"/>
<evidence type="ECO:0000313" key="1">
    <source>
        <dbReference type="EMBL" id="CAB4139865.1"/>
    </source>
</evidence>
<reference evidence="1" key="1">
    <citation type="submission" date="2020-04" db="EMBL/GenBank/DDBJ databases">
        <authorList>
            <person name="Chiriac C."/>
            <person name="Salcher M."/>
            <person name="Ghai R."/>
            <person name="Kavagutti S V."/>
        </authorList>
    </citation>
    <scope>NUCLEOTIDE SEQUENCE</scope>
</reference>
<organism evidence="1">
    <name type="scientific">uncultured Caudovirales phage</name>
    <dbReference type="NCBI Taxonomy" id="2100421"/>
    <lineage>
        <taxon>Viruses</taxon>
        <taxon>Duplodnaviria</taxon>
        <taxon>Heunggongvirae</taxon>
        <taxon>Uroviricota</taxon>
        <taxon>Caudoviricetes</taxon>
        <taxon>Peduoviridae</taxon>
        <taxon>Maltschvirus</taxon>
        <taxon>Maltschvirus maltsch</taxon>
    </lineage>
</organism>
<name>A0A6J5LZ77_9CAUD</name>
<accession>A0A6J5LZ77</accession>
<dbReference type="EMBL" id="LR796368">
    <property type="protein sequence ID" value="CAB4139865.1"/>
    <property type="molecule type" value="Genomic_DNA"/>
</dbReference>
<protein>
    <submittedName>
        <fullName evidence="1">Uncharacterized protein</fullName>
    </submittedName>
</protein>
<sequence>MTRWGKIKCSLGFHDWEKWEATDIEMIDRKTGKAAYEVTVQIRNCQRCNLQEQRP</sequence>
<gene>
    <name evidence="1" type="ORF">UFOVP354_61</name>
</gene>